<dbReference type="Proteomes" id="UP000011115">
    <property type="component" value="Unassembled WGS sequence"/>
</dbReference>
<accession>M1DTH2</accession>
<dbReference type="HOGENOM" id="CLU_089124_0_0_1"/>
<dbReference type="AlphaFoldDB" id="M1DTH2"/>
<proteinExistence type="predicted"/>
<reference evidence="2" key="2">
    <citation type="submission" date="2015-06" db="UniProtKB">
        <authorList>
            <consortium name="EnsemblPlants"/>
        </authorList>
    </citation>
    <scope>IDENTIFICATION</scope>
    <source>
        <strain evidence="2">DM1-3 516 R44</strain>
    </source>
</reference>
<reference evidence="3" key="1">
    <citation type="journal article" date="2011" name="Nature">
        <title>Genome sequence and analysis of the tuber crop potato.</title>
        <authorList>
            <consortium name="The Potato Genome Sequencing Consortium"/>
        </authorList>
    </citation>
    <scope>NUCLEOTIDE SEQUENCE [LARGE SCALE GENOMIC DNA]</scope>
    <source>
        <strain evidence="3">cv. DM1-3 516 R44</strain>
    </source>
</reference>
<feature type="region of interest" description="Disordered" evidence="1">
    <location>
        <begin position="1"/>
        <end position="47"/>
    </location>
</feature>
<dbReference type="EnsemblPlants" id="PGSC0003DMT400094132">
    <property type="protein sequence ID" value="PGSC0003DMT400094132"/>
    <property type="gene ID" value="PGSC0003DMG400043703"/>
</dbReference>
<evidence type="ECO:0000313" key="3">
    <source>
        <dbReference type="Proteomes" id="UP000011115"/>
    </source>
</evidence>
<sequence length="192" mass="21891">MLSGVEIDASKDDDVVEVTGESENATEKEDEVTQKVVPIPRPPPSFPQRLVKKTEESKYRRFISMLKQLSINLQLIEALEKMPGYAKFMKDMVTKKRAVSFEDDDDRLQHCSAIATSELQSVSAITYRVESISEVQVEERLGVEALAAVMMHLDSDGIEEYDKLVAERYKCEYRSKPKKFELDMKNHESLPA</sequence>
<dbReference type="InParanoid" id="M1DTH2"/>
<keyword evidence="3" id="KW-1185">Reference proteome</keyword>
<name>M1DTH2_SOLTU</name>
<organism evidence="2 3">
    <name type="scientific">Solanum tuberosum</name>
    <name type="common">Potato</name>
    <dbReference type="NCBI Taxonomy" id="4113"/>
    <lineage>
        <taxon>Eukaryota</taxon>
        <taxon>Viridiplantae</taxon>
        <taxon>Streptophyta</taxon>
        <taxon>Embryophyta</taxon>
        <taxon>Tracheophyta</taxon>
        <taxon>Spermatophyta</taxon>
        <taxon>Magnoliopsida</taxon>
        <taxon>eudicotyledons</taxon>
        <taxon>Gunneridae</taxon>
        <taxon>Pentapetalae</taxon>
        <taxon>asterids</taxon>
        <taxon>lamiids</taxon>
        <taxon>Solanales</taxon>
        <taxon>Solanaceae</taxon>
        <taxon>Solanoideae</taxon>
        <taxon>Solaneae</taxon>
        <taxon>Solanum</taxon>
    </lineage>
</organism>
<evidence type="ECO:0000313" key="2">
    <source>
        <dbReference type="EnsemblPlants" id="PGSC0003DMT400094132"/>
    </source>
</evidence>
<evidence type="ECO:0000256" key="1">
    <source>
        <dbReference type="SAM" id="MobiDB-lite"/>
    </source>
</evidence>
<protein>
    <submittedName>
        <fullName evidence="2">Integrase core domain containing protein</fullName>
    </submittedName>
</protein>
<dbReference type="PaxDb" id="4113-PGSC0003DMT400094132"/>
<dbReference type="Gramene" id="PGSC0003DMT400094132">
    <property type="protein sequence ID" value="PGSC0003DMT400094132"/>
    <property type="gene ID" value="PGSC0003DMG400043703"/>
</dbReference>